<dbReference type="EMBL" id="VSSQ01053751">
    <property type="protein sequence ID" value="MPN07749.1"/>
    <property type="molecule type" value="Genomic_DNA"/>
</dbReference>
<sequence>MSPLQKNTLHLVQIIFQAVQVPFKKARAKHYFEHVSLKFHSGANLESARALKNLDIHVFPDNLNDFRHQIRTIKVDIGNFVLRNRTIYFHYYQIGNDTLYYSFCHI</sequence>
<protein>
    <submittedName>
        <fullName evidence="1">Uncharacterized protein</fullName>
    </submittedName>
</protein>
<comment type="caution">
    <text evidence="1">The sequence shown here is derived from an EMBL/GenBank/DDBJ whole genome shotgun (WGS) entry which is preliminary data.</text>
</comment>
<accession>A0A645F2V9</accession>
<name>A0A645F2V9_9ZZZZ</name>
<evidence type="ECO:0000313" key="1">
    <source>
        <dbReference type="EMBL" id="MPN07749.1"/>
    </source>
</evidence>
<gene>
    <name evidence="1" type="ORF">SDC9_155021</name>
</gene>
<dbReference type="AlphaFoldDB" id="A0A645F2V9"/>
<proteinExistence type="predicted"/>
<reference evidence="1" key="1">
    <citation type="submission" date="2019-08" db="EMBL/GenBank/DDBJ databases">
        <authorList>
            <person name="Kucharzyk K."/>
            <person name="Murdoch R.W."/>
            <person name="Higgins S."/>
            <person name="Loffler F."/>
        </authorList>
    </citation>
    <scope>NUCLEOTIDE SEQUENCE</scope>
</reference>
<organism evidence="1">
    <name type="scientific">bioreactor metagenome</name>
    <dbReference type="NCBI Taxonomy" id="1076179"/>
    <lineage>
        <taxon>unclassified sequences</taxon>
        <taxon>metagenomes</taxon>
        <taxon>ecological metagenomes</taxon>
    </lineage>
</organism>